<keyword evidence="3" id="KW-1185">Reference proteome</keyword>
<sequence length="102" mass="12352">MRRLKRVRRNEDFQSKLKDRIDIIKGKSLYSPVEILEDCHRKAAESTCEYNYLRIDKGLLMKLKHNPLKKRKTKKETNSEMDDFTVTNQMMKREEKSETRME</sequence>
<proteinExistence type="predicted"/>
<protein>
    <submittedName>
        <fullName evidence="2">Uncharacterized protein</fullName>
    </submittedName>
</protein>
<evidence type="ECO:0000313" key="3">
    <source>
        <dbReference type="Proteomes" id="UP001430953"/>
    </source>
</evidence>
<reference evidence="2 3" key="1">
    <citation type="submission" date="2023-03" db="EMBL/GenBank/DDBJ databases">
        <title>High recombination rates correlate with genetic variation in Cardiocondyla obscurior ants.</title>
        <authorList>
            <person name="Errbii M."/>
        </authorList>
    </citation>
    <scope>NUCLEOTIDE SEQUENCE [LARGE SCALE GENOMIC DNA]</scope>
    <source>
        <strain evidence="2">Alpha-2009</strain>
        <tissue evidence="2">Whole body</tissue>
    </source>
</reference>
<comment type="caution">
    <text evidence="2">The sequence shown here is derived from an EMBL/GenBank/DDBJ whole genome shotgun (WGS) entry which is preliminary data.</text>
</comment>
<dbReference type="Proteomes" id="UP001430953">
    <property type="component" value="Unassembled WGS sequence"/>
</dbReference>
<feature type="region of interest" description="Disordered" evidence="1">
    <location>
        <begin position="68"/>
        <end position="102"/>
    </location>
</feature>
<organism evidence="2 3">
    <name type="scientific">Cardiocondyla obscurior</name>
    <dbReference type="NCBI Taxonomy" id="286306"/>
    <lineage>
        <taxon>Eukaryota</taxon>
        <taxon>Metazoa</taxon>
        <taxon>Ecdysozoa</taxon>
        <taxon>Arthropoda</taxon>
        <taxon>Hexapoda</taxon>
        <taxon>Insecta</taxon>
        <taxon>Pterygota</taxon>
        <taxon>Neoptera</taxon>
        <taxon>Endopterygota</taxon>
        <taxon>Hymenoptera</taxon>
        <taxon>Apocrita</taxon>
        <taxon>Aculeata</taxon>
        <taxon>Formicoidea</taxon>
        <taxon>Formicidae</taxon>
        <taxon>Myrmicinae</taxon>
        <taxon>Cardiocondyla</taxon>
    </lineage>
</organism>
<name>A0AAW2FJC2_9HYME</name>
<accession>A0AAW2FJC2</accession>
<feature type="compositionally biased region" description="Basic and acidic residues" evidence="1">
    <location>
        <begin position="91"/>
        <end position="102"/>
    </location>
</feature>
<evidence type="ECO:0000313" key="2">
    <source>
        <dbReference type="EMBL" id="KAL0114851.1"/>
    </source>
</evidence>
<dbReference type="EMBL" id="JADYXP020000011">
    <property type="protein sequence ID" value="KAL0114851.1"/>
    <property type="molecule type" value="Genomic_DNA"/>
</dbReference>
<dbReference type="AlphaFoldDB" id="A0AAW2FJC2"/>
<evidence type="ECO:0000256" key="1">
    <source>
        <dbReference type="SAM" id="MobiDB-lite"/>
    </source>
</evidence>
<gene>
    <name evidence="2" type="ORF">PUN28_011893</name>
</gene>